<evidence type="ECO:0000313" key="4">
    <source>
        <dbReference type="Proteomes" id="UP001480595"/>
    </source>
</evidence>
<keyword evidence="4" id="KW-1185">Reference proteome</keyword>
<feature type="transmembrane region" description="Helical" evidence="2">
    <location>
        <begin position="63"/>
        <end position="85"/>
    </location>
</feature>
<sequence length="193" mass="20684">MDATYNEDQLEPTGRYQVAPRMSGDLPTNQTIPSTSVPPAFSPIGSPSPSPQSPTSNRPSPNVVVGTIVGCIAVPVLALLFIVWWRRQRRRRLSLAYDTGFGNLPYDLLRSSPGSRGDGYEYSDTHSTTYSDAIPLRPFKVRGGGGGVASTQARHKAMPPVSPFSADYSSGHGQPPAAVVSPMSRSGTTIHTW</sequence>
<feature type="compositionally biased region" description="Polar residues" evidence="1">
    <location>
        <begin position="183"/>
        <end position="193"/>
    </location>
</feature>
<dbReference type="Proteomes" id="UP001480595">
    <property type="component" value="Unassembled WGS sequence"/>
</dbReference>
<keyword evidence="2" id="KW-0472">Membrane</keyword>
<keyword evidence="2" id="KW-1133">Transmembrane helix</keyword>
<name>A0ABR1X6I1_9PEZI</name>
<dbReference type="GeneID" id="92084991"/>
<comment type="caution">
    <text evidence="3">The sequence shown here is derived from an EMBL/GenBank/DDBJ whole genome shotgun (WGS) entry which is preliminary data.</text>
</comment>
<proteinExistence type="predicted"/>
<dbReference type="EMBL" id="JAQQWL010000001">
    <property type="protein sequence ID" value="KAK8091014.1"/>
    <property type="molecule type" value="Genomic_DNA"/>
</dbReference>
<protein>
    <submittedName>
        <fullName evidence="3">Uncharacterized protein</fullName>
    </submittedName>
</protein>
<dbReference type="RefSeq" id="XP_066722560.1">
    <property type="nucleotide sequence ID" value="XM_066851928.1"/>
</dbReference>
<feature type="compositionally biased region" description="Polar residues" evidence="1">
    <location>
        <begin position="26"/>
        <end position="37"/>
    </location>
</feature>
<reference evidence="3 4" key="1">
    <citation type="submission" date="2023-01" db="EMBL/GenBank/DDBJ databases">
        <title>Analysis of 21 Apiospora genomes using comparative genomics revels a genus with tremendous synthesis potential of carbohydrate active enzymes and secondary metabolites.</title>
        <authorList>
            <person name="Sorensen T."/>
        </authorList>
    </citation>
    <scope>NUCLEOTIDE SEQUENCE [LARGE SCALE GENOMIC DNA]</scope>
    <source>
        <strain evidence="3 4">CBS 135458</strain>
    </source>
</reference>
<evidence type="ECO:0000313" key="3">
    <source>
        <dbReference type="EMBL" id="KAK8091014.1"/>
    </source>
</evidence>
<keyword evidence="2" id="KW-0812">Transmembrane</keyword>
<gene>
    <name evidence="3" type="ORF">PG994_000519</name>
</gene>
<feature type="region of interest" description="Disordered" evidence="1">
    <location>
        <begin position="1"/>
        <end position="60"/>
    </location>
</feature>
<evidence type="ECO:0000256" key="1">
    <source>
        <dbReference type="SAM" id="MobiDB-lite"/>
    </source>
</evidence>
<organism evidence="3 4">
    <name type="scientific">Apiospora phragmitis</name>
    <dbReference type="NCBI Taxonomy" id="2905665"/>
    <lineage>
        <taxon>Eukaryota</taxon>
        <taxon>Fungi</taxon>
        <taxon>Dikarya</taxon>
        <taxon>Ascomycota</taxon>
        <taxon>Pezizomycotina</taxon>
        <taxon>Sordariomycetes</taxon>
        <taxon>Xylariomycetidae</taxon>
        <taxon>Amphisphaeriales</taxon>
        <taxon>Apiosporaceae</taxon>
        <taxon>Apiospora</taxon>
    </lineage>
</organism>
<accession>A0ABR1X6I1</accession>
<evidence type="ECO:0000256" key="2">
    <source>
        <dbReference type="SAM" id="Phobius"/>
    </source>
</evidence>
<feature type="region of interest" description="Disordered" evidence="1">
    <location>
        <begin position="166"/>
        <end position="193"/>
    </location>
</feature>